<feature type="region of interest" description="Disordered" evidence="1">
    <location>
        <begin position="200"/>
        <end position="281"/>
    </location>
</feature>
<dbReference type="AlphaFoldDB" id="A0AAD9JI51"/>
<feature type="compositionally biased region" description="Basic and acidic residues" evidence="1">
    <location>
        <begin position="242"/>
        <end position="252"/>
    </location>
</feature>
<protein>
    <submittedName>
        <fullName evidence="2">Uncharacterized protein</fullName>
    </submittedName>
</protein>
<evidence type="ECO:0000256" key="1">
    <source>
        <dbReference type="SAM" id="MobiDB-lite"/>
    </source>
</evidence>
<evidence type="ECO:0000313" key="2">
    <source>
        <dbReference type="EMBL" id="KAK2153619.1"/>
    </source>
</evidence>
<reference evidence="2" key="1">
    <citation type="journal article" date="2023" name="Mol. Biol. Evol.">
        <title>Third-Generation Sequencing Reveals the Adaptive Role of the Epigenome in Three Deep-Sea Polychaetes.</title>
        <authorList>
            <person name="Perez M."/>
            <person name="Aroh O."/>
            <person name="Sun Y."/>
            <person name="Lan Y."/>
            <person name="Juniper S.K."/>
            <person name="Young C.R."/>
            <person name="Angers B."/>
            <person name="Qian P.Y."/>
        </authorList>
    </citation>
    <scope>NUCLEOTIDE SEQUENCE</scope>
    <source>
        <strain evidence="2">P08H-3</strain>
    </source>
</reference>
<dbReference type="EMBL" id="JAODUP010000291">
    <property type="protein sequence ID" value="KAK2153619.1"/>
    <property type="molecule type" value="Genomic_DNA"/>
</dbReference>
<gene>
    <name evidence="2" type="ORF">LSH36_291g05008</name>
</gene>
<feature type="compositionally biased region" description="Basic and acidic residues" evidence="1">
    <location>
        <begin position="108"/>
        <end position="123"/>
    </location>
</feature>
<keyword evidence="3" id="KW-1185">Reference proteome</keyword>
<sequence>MPSKLTKSQKTKQSKEPVIVRDNVTVRDCMTWHYPDGYRSDQVAGAETKDFYLATKPDIGQTKSRGYEHPPVVQYSSTHDENGRVIDALRGWPHNDADQLVNEGQFLDPEKQQSGERSDKKGDPWMGDLMAHKFMTDAVRRRKEEEAAAAKKAAGRSKSGRGQADIKVNRAAQLRAIALAEKVEVAPHELWQMPKFKKNARPHLSTQTRRVHNRNNPDLNGTGDTDGGDPCTCYDPNQGLSDDIKVPDKDPEYVPYYDGNVDNNIYPDYEDDTDDNKLFAV</sequence>
<feature type="region of interest" description="Disordered" evidence="1">
    <location>
        <begin position="104"/>
        <end position="127"/>
    </location>
</feature>
<evidence type="ECO:0000313" key="3">
    <source>
        <dbReference type="Proteomes" id="UP001208570"/>
    </source>
</evidence>
<comment type="caution">
    <text evidence="2">The sequence shown here is derived from an EMBL/GenBank/DDBJ whole genome shotgun (WGS) entry which is preliminary data.</text>
</comment>
<organism evidence="2 3">
    <name type="scientific">Paralvinella palmiformis</name>
    <dbReference type="NCBI Taxonomy" id="53620"/>
    <lineage>
        <taxon>Eukaryota</taxon>
        <taxon>Metazoa</taxon>
        <taxon>Spiralia</taxon>
        <taxon>Lophotrochozoa</taxon>
        <taxon>Annelida</taxon>
        <taxon>Polychaeta</taxon>
        <taxon>Sedentaria</taxon>
        <taxon>Canalipalpata</taxon>
        <taxon>Terebellida</taxon>
        <taxon>Terebelliformia</taxon>
        <taxon>Alvinellidae</taxon>
        <taxon>Paralvinella</taxon>
    </lineage>
</organism>
<name>A0AAD9JI51_9ANNE</name>
<proteinExistence type="predicted"/>
<accession>A0AAD9JI51</accession>
<feature type="region of interest" description="Disordered" evidence="1">
    <location>
        <begin position="141"/>
        <end position="164"/>
    </location>
</feature>
<feature type="compositionally biased region" description="Low complexity" evidence="1">
    <location>
        <begin position="216"/>
        <end position="233"/>
    </location>
</feature>
<dbReference type="Proteomes" id="UP001208570">
    <property type="component" value="Unassembled WGS sequence"/>
</dbReference>